<keyword evidence="12" id="KW-1185">Reference proteome</keyword>
<comment type="similarity">
    <text evidence="2">Belongs to the monovalent cation:proton antiporter 2 (CPA2) transporter (TC 2.A.37) family.</text>
</comment>
<evidence type="ECO:0000313" key="11">
    <source>
        <dbReference type="EMBL" id="GDY33800.1"/>
    </source>
</evidence>
<evidence type="ECO:0000313" key="12">
    <source>
        <dbReference type="Proteomes" id="UP000298860"/>
    </source>
</evidence>
<feature type="transmembrane region" description="Helical" evidence="9">
    <location>
        <begin position="88"/>
        <end position="109"/>
    </location>
</feature>
<proteinExistence type="inferred from homology"/>
<feature type="transmembrane region" description="Helical" evidence="9">
    <location>
        <begin position="173"/>
        <end position="196"/>
    </location>
</feature>
<dbReference type="GO" id="GO:1902600">
    <property type="term" value="P:proton transmembrane transport"/>
    <property type="evidence" value="ECO:0007669"/>
    <property type="project" value="InterPro"/>
</dbReference>
<dbReference type="OrthoDB" id="4413712at2"/>
<evidence type="ECO:0000256" key="6">
    <source>
        <dbReference type="ARBA" id="ARBA00022989"/>
    </source>
</evidence>
<gene>
    <name evidence="11" type="ORF">GTS_54330</name>
</gene>
<dbReference type="GO" id="GO:0015297">
    <property type="term" value="F:antiporter activity"/>
    <property type="evidence" value="ECO:0007669"/>
    <property type="project" value="UniProtKB-KW"/>
</dbReference>
<evidence type="ECO:0000256" key="4">
    <source>
        <dbReference type="ARBA" id="ARBA00022449"/>
    </source>
</evidence>
<evidence type="ECO:0000256" key="2">
    <source>
        <dbReference type="ARBA" id="ARBA00005551"/>
    </source>
</evidence>
<evidence type="ECO:0000256" key="7">
    <source>
        <dbReference type="ARBA" id="ARBA00023065"/>
    </source>
</evidence>
<feature type="transmembrane region" description="Helical" evidence="9">
    <location>
        <begin position="115"/>
        <end position="134"/>
    </location>
</feature>
<dbReference type="PANTHER" id="PTHR43562:SF1">
    <property type="entry name" value="NA(+)_H(+) ANTIPORTER YJBQ-RELATED"/>
    <property type="match status" value="1"/>
</dbReference>
<dbReference type="GO" id="GO:0016020">
    <property type="term" value="C:membrane"/>
    <property type="evidence" value="ECO:0007669"/>
    <property type="project" value="UniProtKB-SubCell"/>
</dbReference>
<evidence type="ECO:0000256" key="3">
    <source>
        <dbReference type="ARBA" id="ARBA00022448"/>
    </source>
</evidence>
<reference evidence="12" key="1">
    <citation type="submission" date="2019-04" db="EMBL/GenBank/DDBJ databases">
        <title>Draft genome sequence of Pseudonocardiaceae bacterium SL3-2-4.</title>
        <authorList>
            <person name="Ningsih F."/>
            <person name="Yokota A."/>
            <person name="Sakai Y."/>
            <person name="Nanatani K."/>
            <person name="Yabe S."/>
            <person name="Oetari A."/>
            <person name="Sjamsuridzal W."/>
        </authorList>
    </citation>
    <scope>NUCLEOTIDE SEQUENCE [LARGE SCALE GENOMIC DNA]</scope>
    <source>
        <strain evidence="12">SL3-2-4</strain>
    </source>
</reference>
<keyword evidence="4" id="KW-0050">Antiport</keyword>
<dbReference type="AlphaFoldDB" id="A0A4D4JFM6"/>
<accession>A0A4D4JFM6</accession>
<evidence type="ECO:0000256" key="8">
    <source>
        <dbReference type="ARBA" id="ARBA00023136"/>
    </source>
</evidence>
<dbReference type="InterPro" id="IPR038770">
    <property type="entry name" value="Na+/solute_symporter_sf"/>
</dbReference>
<keyword evidence="7" id="KW-0406">Ion transport</keyword>
<feature type="transmembrane region" description="Helical" evidence="9">
    <location>
        <begin position="217"/>
        <end position="250"/>
    </location>
</feature>
<feature type="transmembrane region" description="Helical" evidence="9">
    <location>
        <begin position="350"/>
        <end position="370"/>
    </location>
</feature>
<evidence type="ECO:0000256" key="1">
    <source>
        <dbReference type="ARBA" id="ARBA00004141"/>
    </source>
</evidence>
<feature type="transmembrane region" description="Helical" evidence="9">
    <location>
        <begin position="262"/>
        <end position="282"/>
    </location>
</feature>
<name>A0A4D4JFM6_9PSEU</name>
<feature type="transmembrane region" description="Helical" evidence="9">
    <location>
        <begin position="320"/>
        <end position="338"/>
    </location>
</feature>
<dbReference type="Gene3D" id="1.20.1530.20">
    <property type="match status" value="1"/>
</dbReference>
<feature type="transmembrane region" description="Helical" evidence="9">
    <location>
        <begin position="54"/>
        <end position="76"/>
    </location>
</feature>
<dbReference type="Proteomes" id="UP000298860">
    <property type="component" value="Unassembled WGS sequence"/>
</dbReference>
<dbReference type="Pfam" id="PF00999">
    <property type="entry name" value="Na_H_Exchanger"/>
    <property type="match status" value="1"/>
</dbReference>
<feature type="transmembrane region" description="Helical" evidence="9">
    <location>
        <begin position="294"/>
        <end position="314"/>
    </location>
</feature>
<dbReference type="RefSeq" id="WP_137816715.1">
    <property type="nucleotide sequence ID" value="NZ_BJFL01000058.1"/>
</dbReference>
<protein>
    <recommendedName>
        <fullName evidence="10">Cation/H+ exchanger transmembrane domain-containing protein</fullName>
    </recommendedName>
</protein>
<feature type="domain" description="Cation/H+ exchanger transmembrane" evidence="10">
    <location>
        <begin position="14"/>
        <end position="365"/>
    </location>
</feature>
<comment type="subcellular location">
    <subcellularLocation>
        <location evidence="1">Membrane</location>
        <topology evidence="1">Multi-pass membrane protein</topology>
    </subcellularLocation>
</comment>
<dbReference type="EMBL" id="BJFL01000058">
    <property type="protein sequence ID" value="GDY33800.1"/>
    <property type="molecule type" value="Genomic_DNA"/>
</dbReference>
<organism evidence="11 12">
    <name type="scientific">Gandjariella thermophila</name>
    <dbReference type="NCBI Taxonomy" id="1931992"/>
    <lineage>
        <taxon>Bacteria</taxon>
        <taxon>Bacillati</taxon>
        <taxon>Actinomycetota</taxon>
        <taxon>Actinomycetes</taxon>
        <taxon>Pseudonocardiales</taxon>
        <taxon>Pseudonocardiaceae</taxon>
        <taxon>Gandjariella</taxon>
    </lineage>
</organism>
<keyword evidence="5 9" id="KW-0812">Transmembrane</keyword>
<sequence>MTLFGLAGILVAGLLGPLLATPHRLRLPVVVGELLAGVLVGRTGAGWVNPDQPVLAFLASAGFALVMLVAGSHVPLRHDALRGTLRRGVLLAGAVGLLAVPASLGIARLTGTGHAPLYAVLLASSSAALVMPIIQGEGWDTPAVRVTIVQVAVADTVCIIALPLVAAPAHAKGAALGVLAVLVAGCAMWLVMRWLRAHRVLDWVRRLSIRRNFGLELRAELILLFALAGLAQWVGISVMLAGFVTGLVLAAQGEPRRLARQLFAVTDGFLAPVFYVWLGATLDLRALAGQPRMLVLAALLAGGTLAVHAAAGFLGQPVTLSVLAAAQLGVPVAAVTIATTGHLLTRGEDAAILAAALVTILAAGTAGALASRSQRRGSTLGPR</sequence>
<evidence type="ECO:0000256" key="5">
    <source>
        <dbReference type="ARBA" id="ARBA00022692"/>
    </source>
</evidence>
<feature type="transmembrane region" description="Helical" evidence="9">
    <location>
        <begin position="146"/>
        <end position="167"/>
    </location>
</feature>
<dbReference type="PANTHER" id="PTHR43562">
    <property type="entry name" value="NAPA-TYPE SODIUM/HYDROGEN ANTIPORTER"/>
    <property type="match status" value="1"/>
</dbReference>
<evidence type="ECO:0000259" key="10">
    <source>
        <dbReference type="Pfam" id="PF00999"/>
    </source>
</evidence>
<keyword evidence="8 9" id="KW-0472">Membrane</keyword>
<keyword evidence="3" id="KW-0813">Transport</keyword>
<comment type="caution">
    <text evidence="11">The sequence shown here is derived from an EMBL/GenBank/DDBJ whole genome shotgun (WGS) entry which is preliminary data.</text>
</comment>
<dbReference type="InterPro" id="IPR006153">
    <property type="entry name" value="Cation/H_exchanger_TM"/>
</dbReference>
<keyword evidence="6 9" id="KW-1133">Transmembrane helix</keyword>
<evidence type="ECO:0000256" key="9">
    <source>
        <dbReference type="SAM" id="Phobius"/>
    </source>
</evidence>